<dbReference type="PANTHER" id="PTHR22916">
    <property type="entry name" value="GLYCOSYLTRANSFERASE"/>
    <property type="match status" value="1"/>
</dbReference>
<evidence type="ECO:0000256" key="1">
    <source>
        <dbReference type="ARBA" id="ARBA00006739"/>
    </source>
</evidence>
<accession>A0ABS6JVU1</accession>
<dbReference type="Proteomes" id="UP000790580">
    <property type="component" value="Unassembled WGS sequence"/>
</dbReference>
<name>A0ABS6JVU1_9BACI</name>
<dbReference type="InterPro" id="IPR001173">
    <property type="entry name" value="Glyco_trans_2-like"/>
</dbReference>
<dbReference type="InterPro" id="IPR029044">
    <property type="entry name" value="Nucleotide-diphossugar_trans"/>
</dbReference>
<dbReference type="PANTHER" id="PTHR22916:SF3">
    <property type="entry name" value="UDP-GLCNAC:BETAGAL BETA-1,3-N-ACETYLGLUCOSAMINYLTRANSFERASE-LIKE PROTEIN 1"/>
    <property type="match status" value="1"/>
</dbReference>
<sequence length="258" mass="30024">MGVVVEEKYNKLVSVITPAFNSARFIEETIQSVQNQTYPHWEMIIVDDCSTDETVKIIQEYATQDKRIKLIQLMENSGPAVARNTAIRNSRGRYIAFLDSDDQWLPKKLEKQLQFMEEKGIAFSFTKYRNVDENGVESGTIIEAPEVVSYSHLLKQNMIGCLTVMLDKTKVGNVEMVNIRSRQDYALWLSLCKKGFQAYGLQEVLAKYREVGNSLSSNKLKMAKQNWKLYREIEKLGFLKSSWYFLHYVYYKVRKYTS</sequence>
<dbReference type="Gene3D" id="3.90.550.10">
    <property type="entry name" value="Spore Coat Polysaccharide Biosynthesis Protein SpsA, Chain A"/>
    <property type="match status" value="1"/>
</dbReference>
<dbReference type="SUPFAM" id="SSF53448">
    <property type="entry name" value="Nucleotide-diphospho-sugar transferases"/>
    <property type="match status" value="1"/>
</dbReference>
<comment type="similarity">
    <text evidence="1">Belongs to the glycosyltransferase 2 family.</text>
</comment>
<feature type="domain" description="Glycosyltransferase 2-like" evidence="2">
    <location>
        <begin position="14"/>
        <end position="136"/>
    </location>
</feature>
<evidence type="ECO:0000313" key="3">
    <source>
        <dbReference type="EMBL" id="MBU9722708.1"/>
    </source>
</evidence>
<evidence type="ECO:0000313" key="4">
    <source>
        <dbReference type="Proteomes" id="UP000790580"/>
    </source>
</evidence>
<protein>
    <submittedName>
        <fullName evidence="3">Glycosyltransferase family 2 protein</fullName>
    </submittedName>
</protein>
<gene>
    <name evidence="3" type="ORF">KS407_14925</name>
</gene>
<proteinExistence type="inferred from homology"/>
<dbReference type="CDD" id="cd00761">
    <property type="entry name" value="Glyco_tranf_GTA_type"/>
    <property type="match status" value="1"/>
</dbReference>
<keyword evidence="4" id="KW-1185">Reference proteome</keyword>
<evidence type="ECO:0000259" key="2">
    <source>
        <dbReference type="Pfam" id="PF00535"/>
    </source>
</evidence>
<comment type="caution">
    <text evidence="3">The sequence shown here is derived from an EMBL/GenBank/DDBJ whole genome shotgun (WGS) entry which is preliminary data.</text>
</comment>
<dbReference type="Pfam" id="PF00535">
    <property type="entry name" value="Glycos_transf_2"/>
    <property type="match status" value="1"/>
</dbReference>
<organism evidence="3 4">
    <name type="scientific">Evansella alkalicola</name>
    <dbReference type="NCBI Taxonomy" id="745819"/>
    <lineage>
        <taxon>Bacteria</taxon>
        <taxon>Bacillati</taxon>
        <taxon>Bacillota</taxon>
        <taxon>Bacilli</taxon>
        <taxon>Bacillales</taxon>
        <taxon>Bacillaceae</taxon>
        <taxon>Evansella</taxon>
    </lineage>
</organism>
<dbReference type="EMBL" id="JAHQCR010000058">
    <property type="protein sequence ID" value="MBU9722708.1"/>
    <property type="molecule type" value="Genomic_DNA"/>
</dbReference>
<dbReference type="RefSeq" id="WP_088076561.1">
    <property type="nucleotide sequence ID" value="NZ_JAHQCR010000058.1"/>
</dbReference>
<reference evidence="3 4" key="1">
    <citation type="submission" date="2021-06" db="EMBL/GenBank/DDBJ databases">
        <title>Bacillus sp. RD4P76, an endophyte from a halophyte.</title>
        <authorList>
            <person name="Sun J.-Q."/>
        </authorList>
    </citation>
    <scope>NUCLEOTIDE SEQUENCE [LARGE SCALE GENOMIC DNA]</scope>
    <source>
        <strain evidence="3 4">JCM 17098</strain>
    </source>
</reference>